<keyword evidence="4" id="KW-1185">Reference proteome</keyword>
<feature type="region of interest" description="Disordered" evidence="1">
    <location>
        <begin position="58"/>
        <end position="87"/>
    </location>
</feature>
<dbReference type="EMBL" id="OX395138">
    <property type="protein sequence ID" value="CAI5790855.1"/>
    <property type="molecule type" value="Genomic_DNA"/>
</dbReference>
<evidence type="ECO:0000256" key="2">
    <source>
        <dbReference type="SAM" id="Phobius"/>
    </source>
</evidence>
<gene>
    <name evidence="3" type="ORF">PODLI_1B002785</name>
</gene>
<keyword evidence="2" id="KW-0812">Transmembrane</keyword>
<evidence type="ECO:0000313" key="4">
    <source>
        <dbReference type="Proteomes" id="UP001178461"/>
    </source>
</evidence>
<dbReference type="Proteomes" id="UP001178461">
    <property type="component" value="Chromosome 13"/>
</dbReference>
<accession>A0AA35PM20</accession>
<evidence type="ECO:0000313" key="3">
    <source>
        <dbReference type="EMBL" id="CAI5790855.1"/>
    </source>
</evidence>
<sequence>MWLSDTVGPRRHRGACACLLFSSDIIAFQWTFLLLLLHTISSTPFSRRLFCQGWWGRTREGCKSGPPPPSRSGLPSRSGYRTTTPSSRCTLCKENLEEAWHPEKKEDTGALFFSLFLLIPVNVKTSACKMPN</sequence>
<evidence type="ECO:0000256" key="1">
    <source>
        <dbReference type="SAM" id="MobiDB-lite"/>
    </source>
</evidence>
<keyword evidence="2" id="KW-0472">Membrane</keyword>
<proteinExistence type="predicted"/>
<feature type="transmembrane region" description="Helical" evidence="2">
    <location>
        <begin position="12"/>
        <end position="37"/>
    </location>
</feature>
<protein>
    <submittedName>
        <fullName evidence="3">Uncharacterized protein</fullName>
    </submittedName>
</protein>
<reference evidence="3" key="1">
    <citation type="submission" date="2022-12" db="EMBL/GenBank/DDBJ databases">
        <authorList>
            <person name="Alioto T."/>
            <person name="Alioto T."/>
            <person name="Gomez Garrido J."/>
        </authorList>
    </citation>
    <scope>NUCLEOTIDE SEQUENCE</scope>
</reference>
<keyword evidence="2" id="KW-1133">Transmembrane helix</keyword>
<organism evidence="3 4">
    <name type="scientific">Podarcis lilfordi</name>
    <name type="common">Lilford's wall lizard</name>
    <dbReference type="NCBI Taxonomy" id="74358"/>
    <lineage>
        <taxon>Eukaryota</taxon>
        <taxon>Metazoa</taxon>
        <taxon>Chordata</taxon>
        <taxon>Craniata</taxon>
        <taxon>Vertebrata</taxon>
        <taxon>Euteleostomi</taxon>
        <taxon>Lepidosauria</taxon>
        <taxon>Squamata</taxon>
        <taxon>Bifurcata</taxon>
        <taxon>Unidentata</taxon>
        <taxon>Episquamata</taxon>
        <taxon>Laterata</taxon>
        <taxon>Lacertibaenia</taxon>
        <taxon>Lacertidae</taxon>
        <taxon>Podarcis</taxon>
    </lineage>
</organism>
<dbReference type="AlphaFoldDB" id="A0AA35PM20"/>
<feature type="compositionally biased region" description="Low complexity" evidence="1">
    <location>
        <begin position="71"/>
        <end position="81"/>
    </location>
</feature>
<name>A0AA35PM20_9SAUR</name>